<name>A0A224YAE2_9ACAR</name>
<reference evidence="1" key="1">
    <citation type="journal article" date="2017" name="Parasit. Vectors">
        <title>Sialotranscriptomics of Rhipicephalus zambeziensis reveals intricate expression profiles of secretory proteins and suggests tight temporal transcriptional regulation during blood-feeding.</title>
        <authorList>
            <person name="de Castro M.H."/>
            <person name="de Klerk D."/>
            <person name="Pienaar R."/>
            <person name="Rees D.J.G."/>
            <person name="Mans B.J."/>
        </authorList>
    </citation>
    <scope>NUCLEOTIDE SEQUENCE</scope>
    <source>
        <tissue evidence="1">Salivary glands</tissue>
    </source>
</reference>
<protein>
    <submittedName>
        <fullName evidence="1">Uncharacterized protein</fullName>
    </submittedName>
</protein>
<dbReference type="EMBL" id="GFPF01003482">
    <property type="protein sequence ID" value="MAA14628.1"/>
    <property type="molecule type" value="Transcribed_RNA"/>
</dbReference>
<organism evidence="1">
    <name type="scientific">Rhipicephalus zambeziensis</name>
    <dbReference type="NCBI Taxonomy" id="60191"/>
    <lineage>
        <taxon>Eukaryota</taxon>
        <taxon>Metazoa</taxon>
        <taxon>Ecdysozoa</taxon>
        <taxon>Arthropoda</taxon>
        <taxon>Chelicerata</taxon>
        <taxon>Arachnida</taxon>
        <taxon>Acari</taxon>
        <taxon>Parasitiformes</taxon>
        <taxon>Ixodida</taxon>
        <taxon>Ixodoidea</taxon>
        <taxon>Ixodidae</taxon>
        <taxon>Rhipicephalinae</taxon>
        <taxon>Rhipicephalus</taxon>
        <taxon>Rhipicephalus</taxon>
    </lineage>
</organism>
<sequence>MRTRIAASNFEMCKLSNVLSMPFALFFVSRNARDTQIVLARVERKKSRCRRSHRFCDLKTLPRVPSDLCCTSATAVSKSHRAVELKLVIYTSTFCKL</sequence>
<accession>A0A224YAE2</accession>
<proteinExistence type="predicted"/>
<dbReference type="AlphaFoldDB" id="A0A224YAE2"/>
<evidence type="ECO:0000313" key="1">
    <source>
        <dbReference type="EMBL" id="MAA14628.1"/>
    </source>
</evidence>